<dbReference type="GO" id="GO:0000166">
    <property type="term" value="F:nucleotide binding"/>
    <property type="evidence" value="ECO:0007669"/>
    <property type="project" value="InterPro"/>
</dbReference>
<dbReference type="InterPro" id="IPR000683">
    <property type="entry name" value="Gfo/Idh/MocA-like_OxRdtase_N"/>
</dbReference>
<evidence type="ECO:0000313" key="5">
    <source>
        <dbReference type="Proteomes" id="UP000198546"/>
    </source>
</evidence>
<evidence type="ECO:0000259" key="3">
    <source>
        <dbReference type="Pfam" id="PF01408"/>
    </source>
</evidence>
<protein>
    <submittedName>
        <fullName evidence="4">Predicted dehydrogenase</fullName>
    </submittedName>
</protein>
<gene>
    <name evidence="4" type="ORF">SAMN04489747_2068</name>
</gene>
<name>A0A1G6YR20_9ACTN</name>
<proteinExistence type="predicted"/>
<sequence>MTFTLGMVGAGQFSAHFASLFDLHPGIAAVKVTDVLPERARQLDADLGLAGVHESFDAMIADPGIDAVAIFTQRWTHASLVVAALRAGKHVYSAVPMAMSEEEVASIIATVQDTGLTYMMGETSHYNPATVFARQKAAAGEFGQVFYAEGDYLHDMDLGFYDAYRYSGGEEWRRTASFPPMHYPTHSIGGVLGAIATHATSVSCIGVRDELQDGVFDRAVSMFGNDFSNATALFELSGGGSMRINEFRRVGYPSPLRESRFSFFGTRASFEQLASTSVWQDKHGATDVSHLIDARPTLSEDDPLLANVSRSLRKTFVSGHAPVHDVEARRLPAEFAQAPNGHEGSHQLLVDDFVKAVQDGSLPSVNAWVAARYTLPGIIAHQSALRGGERLVVPDHGPGPQQTLQGAGPAPTRPATRGAGPSYGQAPGAPVA</sequence>
<dbReference type="STRING" id="675864.SAMN04489747_2068"/>
<organism evidence="4 5">
    <name type="scientific">Auraticoccus monumenti</name>
    <dbReference type="NCBI Taxonomy" id="675864"/>
    <lineage>
        <taxon>Bacteria</taxon>
        <taxon>Bacillati</taxon>
        <taxon>Actinomycetota</taxon>
        <taxon>Actinomycetes</taxon>
        <taxon>Propionibacteriales</taxon>
        <taxon>Propionibacteriaceae</taxon>
        <taxon>Auraticoccus</taxon>
    </lineage>
</organism>
<dbReference type="InterPro" id="IPR036291">
    <property type="entry name" value="NAD(P)-bd_dom_sf"/>
</dbReference>
<evidence type="ECO:0000313" key="4">
    <source>
        <dbReference type="EMBL" id="SDD92483.1"/>
    </source>
</evidence>
<dbReference type="SUPFAM" id="SSF55347">
    <property type="entry name" value="Glyceraldehyde-3-phosphate dehydrogenase-like, C-terminal domain"/>
    <property type="match status" value="1"/>
</dbReference>
<dbReference type="Proteomes" id="UP000198546">
    <property type="component" value="Chromosome i"/>
</dbReference>
<dbReference type="Pfam" id="PF01408">
    <property type="entry name" value="GFO_IDH_MocA"/>
    <property type="match status" value="1"/>
</dbReference>
<dbReference type="RefSeq" id="WP_090593022.1">
    <property type="nucleotide sequence ID" value="NZ_LT629688.1"/>
</dbReference>
<dbReference type="EMBL" id="LT629688">
    <property type="protein sequence ID" value="SDD92483.1"/>
    <property type="molecule type" value="Genomic_DNA"/>
</dbReference>
<evidence type="ECO:0000256" key="2">
    <source>
        <dbReference type="SAM" id="MobiDB-lite"/>
    </source>
</evidence>
<feature type="domain" description="Gfo/Idh/MocA-like oxidoreductase N-terminal" evidence="3">
    <location>
        <begin position="4"/>
        <end position="121"/>
    </location>
</feature>
<dbReference type="GO" id="GO:0016491">
    <property type="term" value="F:oxidoreductase activity"/>
    <property type="evidence" value="ECO:0007669"/>
    <property type="project" value="UniProtKB-KW"/>
</dbReference>
<reference evidence="4 5" key="1">
    <citation type="submission" date="2016-10" db="EMBL/GenBank/DDBJ databases">
        <authorList>
            <person name="de Groot N.N."/>
        </authorList>
    </citation>
    <scope>NUCLEOTIDE SEQUENCE [LARGE SCALE GENOMIC DNA]</scope>
    <source>
        <strain evidence="4 5">MON 2.2</strain>
    </source>
</reference>
<dbReference type="SUPFAM" id="SSF51735">
    <property type="entry name" value="NAD(P)-binding Rossmann-fold domains"/>
    <property type="match status" value="1"/>
</dbReference>
<dbReference type="OrthoDB" id="103047at2"/>
<dbReference type="Gene3D" id="3.40.50.720">
    <property type="entry name" value="NAD(P)-binding Rossmann-like Domain"/>
    <property type="match status" value="1"/>
</dbReference>
<dbReference type="Gene3D" id="3.30.360.10">
    <property type="entry name" value="Dihydrodipicolinate Reductase, domain 2"/>
    <property type="match status" value="1"/>
</dbReference>
<dbReference type="AlphaFoldDB" id="A0A1G6YR20"/>
<accession>A0A1G6YR20</accession>
<keyword evidence="5" id="KW-1185">Reference proteome</keyword>
<dbReference type="PANTHER" id="PTHR43818:SF11">
    <property type="entry name" value="BCDNA.GH03377"/>
    <property type="match status" value="1"/>
</dbReference>
<dbReference type="PANTHER" id="PTHR43818">
    <property type="entry name" value="BCDNA.GH03377"/>
    <property type="match status" value="1"/>
</dbReference>
<feature type="region of interest" description="Disordered" evidence="2">
    <location>
        <begin position="390"/>
        <end position="432"/>
    </location>
</feature>
<keyword evidence="1" id="KW-0560">Oxidoreductase</keyword>
<evidence type="ECO:0000256" key="1">
    <source>
        <dbReference type="ARBA" id="ARBA00023002"/>
    </source>
</evidence>
<dbReference type="InterPro" id="IPR050463">
    <property type="entry name" value="Gfo/Idh/MocA_oxidrdct_glycsds"/>
</dbReference>